<protein>
    <submittedName>
        <fullName evidence="1">Uncharacterized protein</fullName>
    </submittedName>
</protein>
<keyword evidence="2" id="KW-1185">Reference proteome</keyword>
<evidence type="ECO:0000313" key="2">
    <source>
        <dbReference type="Proteomes" id="UP000176294"/>
    </source>
</evidence>
<name>A0A1G1SZR3_9BACT</name>
<reference evidence="1 2" key="1">
    <citation type="submission" date="2016-08" db="EMBL/GenBank/DDBJ databases">
        <title>Hymenobacter coccineus sp. nov., Hymenobacter lapidarius sp. nov. and Hymenobacter glacialis sp. nov., isolated from Antarctic soil.</title>
        <authorList>
            <person name="Sedlacek I."/>
            <person name="Kralova S."/>
            <person name="Kyrova K."/>
            <person name="Maslanova I."/>
            <person name="Stankova E."/>
            <person name="Vrbovska V."/>
            <person name="Nemec M."/>
            <person name="Bartak M."/>
            <person name="Svec P."/>
            <person name="Busse H.-J."/>
            <person name="Pantucek R."/>
        </authorList>
    </citation>
    <scope>NUCLEOTIDE SEQUENCE [LARGE SCALE GENOMIC DNA]</scope>
    <source>
        <strain evidence="1 2">CCM 8643</strain>
    </source>
</reference>
<dbReference type="STRING" id="1908237.BEN47_16720"/>
<gene>
    <name evidence="1" type="ORF">BEN47_16720</name>
</gene>
<evidence type="ECO:0000313" key="1">
    <source>
        <dbReference type="EMBL" id="OGX84120.1"/>
    </source>
</evidence>
<organism evidence="1 2">
    <name type="scientific">Hymenobacter lapidarius</name>
    <dbReference type="NCBI Taxonomy" id="1908237"/>
    <lineage>
        <taxon>Bacteria</taxon>
        <taxon>Pseudomonadati</taxon>
        <taxon>Bacteroidota</taxon>
        <taxon>Cytophagia</taxon>
        <taxon>Cytophagales</taxon>
        <taxon>Hymenobacteraceae</taxon>
        <taxon>Hymenobacter</taxon>
    </lineage>
</organism>
<proteinExistence type="predicted"/>
<dbReference type="Proteomes" id="UP000176294">
    <property type="component" value="Unassembled WGS sequence"/>
</dbReference>
<dbReference type="AlphaFoldDB" id="A0A1G1SZR3"/>
<comment type="caution">
    <text evidence="1">The sequence shown here is derived from an EMBL/GenBank/DDBJ whole genome shotgun (WGS) entry which is preliminary data.</text>
</comment>
<accession>A0A1G1SZR3</accession>
<dbReference type="EMBL" id="MDZB01000123">
    <property type="protein sequence ID" value="OGX84120.1"/>
    <property type="molecule type" value="Genomic_DNA"/>
</dbReference>
<dbReference type="RefSeq" id="WP_070729023.1">
    <property type="nucleotide sequence ID" value="NZ_MDZB01000123.1"/>
</dbReference>
<sequence length="85" mass="9556">MPNISFHNTWADLLAGLQTLTPEQLARPIEASTENNIFHDVSLEITTCAQFFSDGEWQGEDADLQEEEKEGMIRIEAGEVYLALD</sequence>